<organism evidence="4 5">
    <name type="scientific">Holothuria leucospilota</name>
    <name type="common">Black long sea cucumber</name>
    <name type="synonym">Mertensiothuria leucospilota</name>
    <dbReference type="NCBI Taxonomy" id="206669"/>
    <lineage>
        <taxon>Eukaryota</taxon>
        <taxon>Metazoa</taxon>
        <taxon>Echinodermata</taxon>
        <taxon>Eleutherozoa</taxon>
        <taxon>Echinozoa</taxon>
        <taxon>Holothuroidea</taxon>
        <taxon>Aspidochirotacea</taxon>
        <taxon>Aspidochirotida</taxon>
        <taxon>Holothuriidae</taxon>
        <taxon>Holothuria</taxon>
    </lineage>
</organism>
<dbReference type="GO" id="GO:0005763">
    <property type="term" value="C:mitochondrial small ribosomal subunit"/>
    <property type="evidence" value="ECO:0007669"/>
    <property type="project" value="TreeGrafter"/>
</dbReference>
<dbReference type="InterPro" id="IPR036870">
    <property type="entry name" value="Ribosomal_bS18_sf"/>
</dbReference>
<dbReference type="GO" id="GO:0070181">
    <property type="term" value="F:small ribosomal subunit rRNA binding"/>
    <property type="evidence" value="ECO:0007669"/>
    <property type="project" value="TreeGrafter"/>
</dbReference>
<dbReference type="SUPFAM" id="SSF46911">
    <property type="entry name" value="Ribosomal protein S18"/>
    <property type="match status" value="1"/>
</dbReference>
<dbReference type="GO" id="GO:0032543">
    <property type="term" value="P:mitochondrial translation"/>
    <property type="evidence" value="ECO:0007669"/>
    <property type="project" value="TreeGrafter"/>
</dbReference>
<reference evidence="4" key="1">
    <citation type="submission" date="2021-10" db="EMBL/GenBank/DDBJ databases">
        <title>Tropical sea cucumber genome reveals ecological adaptation and Cuvierian tubules defense mechanism.</title>
        <authorList>
            <person name="Chen T."/>
        </authorList>
    </citation>
    <scope>NUCLEOTIDE SEQUENCE</scope>
    <source>
        <strain evidence="4">Nanhai2018</strain>
        <tissue evidence="4">Muscle</tissue>
    </source>
</reference>
<dbReference type="Proteomes" id="UP001152320">
    <property type="component" value="Chromosome 3"/>
</dbReference>
<sequence length="168" mass="19473">MLRLGRCLFSSKLRNIVIRQNDYKVSREFSVRLFSTTSKFNSEKYREVKEYEDGNTIVVEGVKTDVGEKLHEVNNPLNACPICSRNLMVTYRDVLILEQFVAKNGEILPRRITGLCVKQHRLLRDCIDKSQKAGLLPPPDISKREPPPEDMRIPKGSFNVYFRTKKKD</sequence>
<feature type="compositionally biased region" description="Basic and acidic residues" evidence="3">
    <location>
        <begin position="141"/>
        <end position="153"/>
    </location>
</feature>
<keyword evidence="2" id="KW-0687">Ribonucleoprotein</keyword>
<dbReference type="GO" id="GO:0003735">
    <property type="term" value="F:structural constituent of ribosome"/>
    <property type="evidence" value="ECO:0007669"/>
    <property type="project" value="InterPro"/>
</dbReference>
<dbReference type="Gene3D" id="4.10.640.10">
    <property type="entry name" value="Ribosomal protein S18"/>
    <property type="match status" value="1"/>
</dbReference>
<evidence type="ECO:0000256" key="3">
    <source>
        <dbReference type="SAM" id="MobiDB-lite"/>
    </source>
</evidence>
<dbReference type="PANTHER" id="PTHR13479:SF66">
    <property type="entry name" value="LARGE RIBOSOMAL SUBUNIT PROTEIN ML66"/>
    <property type="match status" value="1"/>
</dbReference>
<evidence type="ECO:0000256" key="1">
    <source>
        <dbReference type="ARBA" id="ARBA00022980"/>
    </source>
</evidence>
<name>A0A9Q1CJ86_HOLLE</name>
<feature type="region of interest" description="Disordered" evidence="3">
    <location>
        <begin position="133"/>
        <end position="156"/>
    </location>
</feature>
<protein>
    <submittedName>
        <fullName evidence="4">39S ribosomal protein S18a, mitochondrial</fullName>
    </submittedName>
</protein>
<evidence type="ECO:0000313" key="4">
    <source>
        <dbReference type="EMBL" id="KAJ8045925.1"/>
    </source>
</evidence>
<dbReference type="PANTHER" id="PTHR13479">
    <property type="entry name" value="30S RIBOSOMAL PROTEIN S18"/>
    <property type="match status" value="1"/>
</dbReference>
<dbReference type="NCBIfam" id="TIGR00165">
    <property type="entry name" value="S18"/>
    <property type="match status" value="1"/>
</dbReference>
<keyword evidence="5" id="KW-1185">Reference proteome</keyword>
<keyword evidence="1 4" id="KW-0689">Ribosomal protein</keyword>
<dbReference type="AlphaFoldDB" id="A0A9Q1CJ86"/>
<comment type="caution">
    <text evidence="4">The sequence shown here is derived from an EMBL/GenBank/DDBJ whole genome shotgun (WGS) entry which is preliminary data.</text>
</comment>
<dbReference type="OrthoDB" id="10054543at2759"/>
<dbReference type="EMBL" id="JAIZAY010000003">
    <property type="protein sequence ID" value="KAJ8045925.1"/>
    <property type="molecule type" value="Genomic_DNA"/>
</dbReference>
<dbReference type="InterPro" id="IPR001648">
    <property type="entry name" value="Ribosomal_bS18"/>
</dbReference>
<evidence type="ECO:0000256" key="2">
    <source>
        <dbReference type="ARBA" id="ARBA00023274"/>
    </source>
</evidence>
<evidence type="ECO:0000313" key="5">
    <source>
        <dbReference type="Proteomes" id="UP001152320"/>
    </source>
</evidence>
<gene>
    <name evidence="4" type="ORF">HOLleu_09044</name>
</gene>
<proteinExistence type="predicted"/>
<accession>A0A9Q1CJ86</accession>
<dbReference type="Pfam" id="PF01084">
    <property type="entry name" value="Ribosomal_S18"/>
    <property type="match status" value="1"/>
</dbReference>